<protein>
    <submittedName>
        <fullName evidence="4">X-linked retinitis pigmentosa GTPase regulator-like</fullName>
    </submittedName>
</protein>
<evidence type="ECO:0000256" key="1">
    <source>
        <dbReference type="ARBA" id="ARBA00022737"/>
    </source>
</evidence>
<dbReference type="InterPro" id="IPR051210">
    <property type="entry name" value="Ub_ligase/GEF_domain"/>
</dbReference>
<keyword evidence="3" id="KW-1185">Reference proteome</keyword>
<gene>
    <name evidence="4" type="primary">LOC125177967</name>
</gene>
<reference evidence="4" key="1">
    <citation type="submission" date="2025-08" db="UniProtKB">
        <authorList>
            <consortium name="RefSeq"/>
        </authorList>
    </citation>
    <scope>IDENTIFICATION</scope>
    <source>
        <tissue evidence="4">Whole organism</tissue>
    </source>
</reference>
<dbReference type="PRINTS" id="PR00633">
    <property type="entry name" value="RCCNDNSATION"/>
</dbReference>
<dbReference type="OrthoDB" id="6365872at2759"/>
<dbReference type="PANTHER" id="PTHR22870">
    <property type="entry name" value="REGULATOR OF CHROMOSOME CONDENSATION"/>
    <property type="match status" value="1"/>
</dbReference>
<feature type="repeat" description="RCC1" evidence="2">
    <location>
        <begin position="13"/>
        <end position="54"/>
    </location>
</feature>
<keyword evidence="1" id="KW-0677">Repeat</keyword>
<dbReference type="GeneID" id="125177967"/>
<feature type="repeat" description="RCC1" evidence="2">
    <location>
        <begin position="127"/>
        <end position="177"/>
    </location>
</feature>
<dbReference type="KEGG" id="hazt:125177967"/>
<accession>A0A979FIY3</accession>
<dbReference type="InterPro" id="IPR000408">
    <property type="entry name" value="Reg_chr_condens"/>
</dbReference>
<sequence>MTVEDELEIPKGGAVFTFGKSRFADNAPSKFWIKNDEIAGISCGDEHTAVLTALKPHRVVLVACGRAHTIAATETGGIYSWGHNDEGQLGTGDTEDRDTPQLVLSLHAPPAAIAAGSAHSVLVTAVGALLTFGEAADGKLGREIQQSLQTPQQVPGLVQRASRVAAGGKHSLILTGGSWEVGRG</sequence>
<proteinExistence type="predicted"/>
<dbReference type="PANTHER" id="PTHR22870:SF408">
    <property type="entry name" value="OS09G0560450 PROTEIN"/>
    <property type="match status" value="1"/>
</dbReference>
<dbReference type="AlphaFoldDB" id="A0A979FIY3"/>
<name>A0A979FIY3_HYAAZ</name>
<feature type="repeat" description="RCC1" evidence="2">
    <location>
        <begin position="76"/>
        <end position="126"/>
    </location>
</feature>
<dbReference type="RefSeq" id="XP_047736687.1">
    <property type="nucleotide sequence ID" value="XM_047880731.1"/>
</dbReference>
<dbReference type="InterPro" id="IPR009091">
    <property type="entry name" value="RCC1/BLIP-II"/>
</dbReference>
<evidence type="ECO:0000313" key="3">
    <source>
        <dbReference type="Proteomes" id="UP000694843"/>
    </source>
</evidence>
<evidence type="ECO:0000313" key="4">
    <source>
        <dbReference type="RefSeq" id="XP_047736687.1"/>
    </source>
</evidence>
<evidence type="ECO:0000256" key="2">
    <source>
        <dbReference type="PROSITE-ProRule" id="PRU00235"/>
    </source>
</evidence>
<dbReference type="Pfam" id="PF00415">
    <property type="entry name" value="RCC1"/>
    <property type="match status" value="2"/>
</dbReference>
<dbReference type="PROSITE" id="PS50012">
    <property type="entry name" value="RCC1_3"/>
    <property type="match status" value="3"/>
</dbReference>
<dbReference type="Gene3D" id="2.130.10.30">
    <property type="entry name" value="Regulator of chromosome condensation 1/beta-lactamase-inhibitor protein II"/>
    <property type="match status" value="1"/>
</dbReference>
<dbReference type="OMA" id="HIACGRS"/>
<dbReference type="PROSITE" id="PS00626">
    <property type="entry name" value="RCC1_2"/>
    <property type="match status" value="1"/>
</dbReference>
<dbReference type="SUPFAM" id="SSF50985">
    <property type="entry name" value="RCC1/BLIP-II"/>
    <property type="match status" value="1"/>
</dbReference>
<organism evidence="3 4">
    <name type="scientific">Hyalella azteca</name>
    <name type="common">Amphipod</name>
    <dbReference type="NCBI Taxonomy" id="294128"/>
    <lineage>
        <taxon>Eukaryota</taxon>
        <taxon>Metazoa</taxon>
        <taxon>Ecdysozoa</taxon>
        <taxon>Arthropoda</taxon>
        <taxon>Crustacea</taxon>
        <taxon>Multicrustacea</taxon>
        <taxon>Malacostraca</taxon>
        <taxon>Eumalacostraca</taxon>
        <taxon>Peracarida</taxon>
        <taxon>Amphipoda</taxon>
        <taxon>Senticaudata</taxon>
        <taxon>Talitrida</taxon>
        <taxon>Talitroidea</taxon>
        <taxon>Hyalellidae</taxon>
        <taxon>Hyalella</taxon>
    </lineage>
</organism>
<dbReference type="Proteomes" id="UP000694843">
    <property type="component" value="Unplaced"/>
</dbReference>